<sequence>MFPVIILEEIFSFLDVRTVHGLRLVCSDFYRVSFPILYRVHTLKKASCVAYREFLKKNGKFVKGLLISRPKNFKQLQDSGLSLAEVFPRLRSLSLNFRINSDVTYSEDLGTECLKLSRLKHISIYGWDEDLLFDNLQPVIKNLNSLYVDFCPHRIADNWKSYIGLDVLIMPSRSSSVLLNLQKKIPFCQRDCFGRPQRAYDIFKSRIEWVLCVD</sequence>
<protein>
    <submittedName>
        <fullName evidence="1">Uncharacterized protein</fullName>
    </submittedName>
</protein>
<evidence type="ECO:0000313" key="2">
    <source>
        <dbReference type="Proteomes" id="UP001165960"/>
    </source>
</evidence>
<evidence type="ECO:0000313" key="1">
    <source>
        <dbReference type="EMBL" id="KAJ9078273.1"/>
    </source>
</evidence>
<dbReference type="EMBL" id="QTSX02002155">
    <property type="protein sequence ID" value="KAJ9078273.1"/>
    <property type="molecule type" value="Genomic_DNA"/>
</dbReference>
<keyword evidence="2" id="KW-1185">Reference proteome</keyword>
<accession>A0ACC2TUP4</accession>
<proteinExistence type="predicted"/>
<dbReference type="Proteomes" id="UP001165960">
    <property type="component" value="Unassembled WGS sequence"/>
</dbReference>
<gene>
    <name evidence="1" type="ORF">DSO57_1008403</name>
</gene>
<organism evidence="1 2">
    <name type="scientific">Entomophthora muscae</name>
    <dbReference type="NCBI Taxonomy" id="34485"/>
    <lineage>
        <taxon>Eukaryota</taxon>
        <taxon>Fungi</taxon>
        <taxon>Fungi incertae sedis</taxon>
        <taxon>Zoopagomycota</taxon>
        <taxon>Entomophthoromycotina</taxon>
        <taxon>Entomophthoromycetes</taxon>
        <taxon>Entomophthorales</taxon>
        <taxon>Entomophthoraceae</taxon>
        <taxon>Entomophthora</taxon>
    </lineage>
</organism>
<name>A0ACC2TUP4_9FUNG</name>
<comment type="caution">
    <text evidence="1">The sequence shown here is derived from an EMBL/GenBank/DDBJ whole genome shotgun (WGS) entry which is preliminary data.</text>
</comment>
<reference evidence="1" key="1">
    <citation type="submission" date="2022-04" db="EMBL/GenBank/DDBJ databases">
        <title>Genome of the entomopathogenic fungus Entomophthora muscae.</title>
        <authorList>
            <person name="Elya C."/>
            <person name="Lovett B.R."/>
            <person name="Lee E."/>
            <person name="Macias A.M."/>
            <person name="Hajek A.E."/>
            <person name="De Bivort B.L."/>
            <person name="Kasson M.T."/>
            <person name="De Fine Licht H.H."/>
            <person name="Stajich J.E."/>
        </authorList>
    </citation>
    <scope>NUCLEOTIDE SEQUENCE</scope>
    <source>
        <strain evidence="1">Berkeley</strain>
    </source>
</reference>